<protein>
    <submittedName>
        <fullName evidence="1">Uncharacterized protein</fullName>
    </submittedName>
</protein>
<accession>A0AAV8Q2Q1</accession>
<proteinExistence type="predicted"/>
<gene>
    <name evidence="1" type="ORF">OPV22_033894</name>
</gene>
<dbReference type="AlphaFoldDB" id="A0AAV8Q2Q1"/>
<reference evidence="1 2" key="1">
    <citation type="submission" date="2022-12" db="EMBL/GenBank/DDBJ databases">
        <title>Chromosome-scale assembly of the Ensete ventricosum genome.</title>
        <authorList>
            <person name="Dussert Y."/>
            <person name="Stocks J."/>
            <person name="Wendawek A."/>
            <person name="Woldeyes F."/>
            <person name="Nichols R.A."/>
            <person name="Borrell J.S."/>
        </authorList>
    </citation>
    <scope>NUCLEOTIDE SEQUENCE [LARGE SCALE GENOMIC DNA]</scope>
    <source>
        <strain evidence="2">cv. Maze</strain>
        <tissue evidence="1">Seeds</tissue>
    </source>
</reference>
<keyword evidence="2" id="KW-1185">Reference proteome</keyword>
<dbReference type="EMBL" id="JAQQAF010000009">
    <property type="protein sequence ID" value="KAJ8460968.1"/>
    <property type="molecule type" value="Genomic_DNA"/>
</dbReference>
<evidence type="ECO:0000313" key="2">
    <source>
        <dbReference type="Proteomes" id="UP001222027"/>
    </source>
</evidence>
<dbReference type="Proteomes" id="UP001222027">
    <property type="component" value="Unassembled WGS sequence"/>
</dbReference>
<name>A0AAV8Q2Q1_ENSVE</name>
<sequence length="90" mass="10334">MPPPKAILLSGGSLTAKRATRIVQDQDSDRSVRLSDWVRPTVRKPAEGLSSVFFMFSYDLFLWVYSRILQVVSRFSSARLYFRLSPVSYD</sequence>
<evidence type="ECO:0000313" key="1">
    <source>
        <dbReference type="EMBL" id="KAJ8460968.1"/>
    </source>
</evidence>
<comment type="caution">
    <text evidence="1">The sequence shown here is derived from an EMBL/GenBank/DDBJ whole genome shotgun (WGS) entry which is preliminary data.</text>
</comment>
<organism evidence="1 2">
    <name type="scientific">Ensete ventricosum</name>
    <name type="common">Abyssinian banana</name>
    <name type="synonym">Musa ensete</name>
    <dbReference type="NCBI Taxonomy" id="4639"/>
    <lineage>
        <taxon>Eukaryota</taxon>
        <taxon>Viridiplantae</taxon>
        <taxon>Streptophyta</taxon>
        <taxon>Embryophyta</taxon>
        <taxon>Tracheophyta</taxon>
        <taxon>Spermatophyta</taxon>
        <taxon>Magnoliopsida</taxon>
        <taxon>Liliopsida</taxon>
        <taxon>Zingiberales</taxon>
        <taxon>Musaceae</taxon>
        <taxon>Ensete</taxon>
    </lineage>
</organism>